<evidence type="ECO:0000313" key="2">
    <source>
        <dbReference type="Proteomes" id="UP000565441"/>
    </source>
</evidence>
<dbReference type="AlphaFoldDB" id="A0A8H5H5G4"/>
<gene>
    <name evidence="1" type="ORF">D9615_010555</name>
</gene>
<keyword evidence="2" id="KW-1185">Reference proteome</keyword>
<evidence type="ECO:0000313" key="1">
    <source>
        <dbReference type="EMBL" id="KAF5377082.1"/>
    </source>
</evidence>
<accession>A0A8H5H5G4</accession>
<protein>
    <submittedName>
        <fullName evidence="1">Uncharacterized protein</fullName>
    </submittedName>
</protein>
<proteinExistence type="predicted"/>
<dbReference type="EMBL" id="JAACJP010000025">
    <property type="protein sequence ID" value="KAF5377082.1"/>
    <property type="molecule type" value="Genomic_DNA"/>
</dbReference>
<dbReference type="Proteomes" id="UP000565441">
    <property type="component" value="Unassembled WGS sequence"/>
</dbReference>
<sequence length="204" mass="22252">MDSDSDTPGDMMRSETADPCYSRSVTAVLCDPIQIRSAPRVWDNDDDLLLLAVAHNEHNRCPPGYIRVHLLRLLTAAANDDTQALDYEFDAGNDWTAQAILKSLDGLITRVRTADNGDAAPPLRIIAPPILDPTAIHCPTCGRCRPAAPPAPPPPLLTFDSEHDENIFLRSKVQGTAFVYCNIARTSGTISCEDLLSHSPVHRS</sequence>
<comment type="caution">
    <text evidence="1">The sequence shown here is derived from an EMBL/GenBank/DDBJ whole genome shotgun (WGS) entry which is preliminary data.</text>
</comment>
<reference evidence="1 2" key="1">
    <citation type="journal article" date="2020" name="ISME J.">
        <title>Uncovering the hidden diversity of litter-decomposition mechanisms in mushroom-forming fungi.</title>
        <authorList>
            <person name="Floudas D."/>
            <person name="Bentzer J."/>
            <person name="Ahren D."/>
            <person name="Johansson T."/>
            <person name="Persson P."/>
            <person name="Tunlid A."/>
        </authorList>
    </citation>
    <scope>NUCLEOTIDE SEQUENCE [LARGE SCALE GENOMIC DNA]</scope>
    <source>
        <strain evidence="1 2">CBS 661.87</strain>
    </source>
</reference>
<name>A0A8H5H5G4_9AGAR</name>
<organism evidence="1 2">
    <name type="scientific">Tricholomella constricta</name>
    <dbReference type="NCBI Taxonomy" id="117010"/>
    <lineage>
        <taxon>Eukaryota</taxon>
        <taxon>Fungi</taxon>
        <taxon>Dikarya</taxon>
        <taxon>Basidiomycota</taxon>
        <taxon>Agaricomycotina</taxon>
        <taxon>Agaricomycetes</taxon>
        <taxon>Agaricomycetidae</taxon>
        <taxon>Agaricales</taxon>
        <taxon>Tricholomatineae</taxon>
        <taxon>Lyophyllaceae</taxon>
        <taxon>Tricholomella</taxon>
    </lineage>
</organism>